<name>A0AAE1LM27_9NEOP</name>
<reference evidence="2" key="1">
    <citation type="submission" date="2021-07" db="EMBL/GenBank/DDBJ databases">
        <authorList>
            <person name="Catto M.A."/>
            <person name="Jacobson A."/>
            <person name="Kennedy G."/>
            <person name="Labadie P."/>
            <person name="Hunt B.G."/>
            <person name="Srinivasan R."/>
        </authorList>
    </citation>
    <scope>NUCLEOTIDE SEQUENCE</scope>
    <source>
        <strain evidence="2">PL_HMW_Pooled</strain>
        <tissue evidence="2">Head</tissue>
    </source>
</reference>
<keyword evidence="3" id="KW-1185">Reference proteome</keyword>
<evidence type="ECO:0000313" key="2">
    <source>
        <dbReference type="EMBL" id="KAK3924708.1"/>
    </source>
</evidence>
<feature type="region of interest" description="Disordered" evidence="1">
    <location>
        <begin position="59"/>
        <end position="97"/>
    </location>
</feature>
<accession>A0AAE1LM27</accession>
<reference evidence="2" key="2">
    <citation type="journal article" date="2023" name="BMC Genomics">
        <title>Pest status, molecular evolution, and epigenetic factors derived from the genome assembly of Frankliniella fusca, a thysanopteran phytovirus vector.</title>
        <authorList>
            <person name="Catto M.A."/>
            <person name="Labadie P.E."/>
            <person name="Jacobson A.L."/>
            <person name="Kennedy G.G."/>
            <person name="Srinivasan R."/>
            <person name="Hunt B.G."/>
        </authorList>
    </citation>
    <scope>NUCLEOTIDE SEQUENCE</scope>
    <source>
        <strain evidence="2">PL_HMW_Pooled</strain>
    </source>
</reference>
<evidence type="ECO:0000313" key="3">
    <source>
        <dbReference type="Proteomes" id="UP001219518"/>
    </source>
</evidence>
<protein>
    <submittedName>
        <fullName evidence="2">UDP-N-acetylglucosamine 1-carboxyvinyltransferase</fullName>
    </submittedName>
</protein>
<gene>
    <name evidence="2" type="ORF">KUF71_012842</name>
</gene>
<dbReference type="EMBL" id="JAHWGI010001196">
    <property type="protein sequence ID" value="KAK3924708.1"/>
    <property type="molecule type" value="Genomic_DNA"/>
</dbReference>
<sequence length="97" mass="10349">MTALWLHPNIDTCKYFYGADMLSEMSAQSKNQTCRKIAHGIGLLSGGGRAAADLRGAPAQRAVGGGEGRGGEVKGPGPQRRNTTHHSQTQLARHPQR</sequence>
<organism evidence="2 3">
    <name type="scientific">Frankliniella fusca</name>
    <dbReference type="NCBI Taxonomy" id="407009"/>
    <lineage>
        <taxon>Eukaryota</taxon>
        <taxon>Metazoa</taxon>
        <taxon>Ecdysozoa</taxon>
        <taxon>Arthropoda</taxon>
        <taxon>Hexapoda</taxon>
        <taxon>Insecta</taxon>
        <taxon>Pterygota</taxon>
        <taxon>Neoptera</taxon>
        <taxon>Paraneoptera</taxon>
        <taxon>Thysanoptera</taxon>
        <taxon>Terebrantia</taxon>
        <taxon>Thripoidea</taxon>
        <taxon>Thripidae</taxon>
        <taxon>Frankliniella</taxon>
    </lineage>
</organism>
<evidence type="ECO:0000256" key="1">
    <source>
        <dbReference type="SAM" id="MobiDB-lite"/>
    </source>
</evidence>
<dbReference type="Proteomes" id="UP001219518">
    <property type="component" value="Unassembled WGS sequence"/>
</dbReference>
<dbReference type="AlphaFoldDB" id="A0AAE1LM27"/>
<proteinExistence type="predicted"/>
<comment type="caution">
    <text evidence="2">The sequence shown here is derived from an EMBL/GenBank/DDBJ whole genome shotgun (WGS) entry which is preliminary data.</text>
</comment>